<evidence type="ECO:0000313" key="1">
    <source>
        <dbReference type="EMBL" id="KAJ8003675.1"/>
    </source>
</evidence>
<name>A0ACC2GJH7_DALPE</name>
<dbReference type="EMBL" id="CM055739">
    <property type="protein sequence ID" value="KAJ8003675.1"/>
    <property type="molecule type" value="Genomic_DNA"/>
</dbReference>
<sequence length="136" mass="15312">MHAPHLVQRDESFFLRSDLRALLLRALLLATPHPGGFKCFTCKDAPDNYECNRWAPDIYCPRDSRYCYTFHEMDTQGGSVSVTKRCVAQDGCRSIGCIDDNREGYKVCTACCEGNICKRTNQMAAANAHVYTGVDY</sequence>
<gene>
    <name evidence="1" type="ORF">DPEC_G00150790</name>
</gene>
<proteinExistence type="predicted"/>
<comment type="caution">
    <text evidence="1">The sequence shown here is derived from an EMBL/GenBank/DDBJ whole genome shotgun (WGS) entry which is preliminary data.</text>
</comment>
<accession>A0ACC2GJH7</accession>
<evidence type="ECO:0000313" key="2">
    <source>
        <dbReference type="Proteomes" id="UP001157502"/>
    </source>
</evidence>
<keyword evidence="2" id="KW-1185">Reference proteome</keyword>
<protein>
    <submittedName>
        <fullName evidence="1">Uncharacterized protein</fullName>
    </submittedName>
</protein>
<reference evidence="1" key="1">
    <citation type="submission" date="2021-05" db="EMBL/GenBank/DDBJ databases">
        <authorList>
            <person name="Pan Q."/>
            <person name="Jouanno E."/>
            <person name="Zahm M."/>
            <person name="Klopp C."/>
            <person name="Cabau C."/>
            <person name="Louis A."/>
            <person name="Berthelot C."/>
            <person name="Parey E."/>
            <person name="Roest Crollius H."/>
            <person name="Montfort J."/>
            <person name="Robinson-Rechavi M."/>
            <person name="Bouchez O."/>
            <person name="Lampietro C."/>
            <person name="Lopez Roques C."/>
            <person name="Donnadieu C."/>
            <person name="Postlethwait J."/>
            <person name="Bobe J."/>
            <person name="Dillon D."/>
            <person name="Chandos A."/>
            <person name="von Hippel F."/>
            <person name="Guiguen Y."/>
        </authorList>
    </citation>
    <scope>NUCLEOTIDE SEQUENCE</scope>
    <source>
        <strain evidence="1">YG-Jan2019</strain>
    </source>
</reference>
<organism evidence="1 2">
    <name type="scientific">Dallia pectoralis</name>
    <name type="common">Alaska blackfish</name>
    <dbReference type="NCBI Taxonomy" id="75939"/>
    <lineage>
        <taxon>Eukaryota</taxon>
        <taxon>Metazoa</taxon>
        <taxon>Chordata</taxon>
        <taxon>Craniata</taxon>
        <taxon>Vertebrata</taxon>
        <taxon>Euteleostomi</taxon>
        <taxon>Actinopterygii</taxon>
        <taxon>Neopterygii</taxon>
        <taxon>Teleostei</taxon>
        <taxon>Protacanthopterygii</taxon>
        <taxon>Esociformes</taxon>
        <taxon>Umbridae</taxon>
        <taxon>Dallia</taxon>
    </lineage>
</organism>
<dbReference type="Proteomes" id="UP001157502">
    <property type="component" value="Chromosome 12"/>
</dbReference>